<organism evidence="1 2">
    <name type="scientific">Acinetobacter venetianus</name>
    <dbReference type="NCBI Taxonomy" id="52133"/>
    <lineage>
        <taxon>Bacteria</taxon>
        <taxon>Pseudomonadati</taxon>
        <taxon>Pseudomonadota</taxon>
        <taxon>Gammaproteobacteria</taxon>
        <taxon>Moraxellales</taxon>
        <taxon>Moraxellaceae</taxon>
        <taxon>Acinetobacter</taxon>
    </lineage>
</organism>
<name>A0A150HQ81_9GAMM</name>
<dbReference type="AlphaFoldDB" id="A0A150HQ81"/>
<dbReference type="EMBL" id="JRHX01000087">
    <property type="protein sequence ID" value="KXZ68752.1"/>
    <property type="molecule type" value="Genomic_DNA"/>
</dbReference>
<gene>
    <name evidence="1" type="ORF">AVENLUH13518_02912</name>
</gene>
<dbReference type="Proteomes" id="UP000075544">
    <property type="component" value="Unassembled WGS sequence"/>
</dbReference>
<sequence>MNFSNIPEGLRTPLFFGEISINGTVPTVSDNGEDPIPPQISCTGATATFKVQHLLKNGIVDVTLLKLFIDGVLWGDDQEVPAWLEITPLEEQYTGEIPLGFDLYHGVVEWKNNDTQNHRIEFKADPTLGRTLMFDNPSVIELGTIFGEHVGVCLSPSTPNIISCIGATSILNLLTSQPTAPLEYEYWRFEVSDAITGQVYSMVNNLNRLEAESLGQSLERLKSVNSPLSFSQTAEPNFFMVIQNTSNQDARIKIKFQKLVQNDEPDVIELFIGDGSTPTLTWGKQVSGEDYEILACLSSNSPSLISCDGATSGAHFLTSPDTYQKQWSVELDGIIYDLAFDAILSDYYMPQEVSDVLHINGDGDWFIENRTSDIHRVRFIPDEDSLPIEPPILDPASNPTIHIDEETGIISFCLAAYPDRIFDYARVDKGETNKLEVHFLGSNIGTIDITDPSGTVTQYTPIANQALVIDYAEGFYTFHSNDGFFGTVGDIYFKASLANQAHPMPVISNVTRDANNIVTIVGTAQTFTVVQIEPDEGILGEALAYAKVLDGETDFTFVLELPPNFSGFIRCRDGNTGSAVASFTI</sequence>
<evidence type="ECO:0000313" key="2">
    <source>
        <dbReference type="Proteomes" id="UP000075544"/>
    </source>
</evidence>
<reference evidence="1 2" key="1">
    <citation type="journal article" date="2016" name="Sci. Rep.">
        <title>Genomic and phenotypic characterization of the species Acinetobacter venetianus.</title>
        <authorList>
            <person name="Fondi M."/>
            <person name="Maida I."/>
            <person name="Perrin E."/>
            <person name="Orlandini V."/>
            <person name="La Torre L."/>
            <person name="Bosi E."/>
            <person name="Negroni A."/>
            <person name="Zanaroli G."/>
            <person name="Fava F."/>
            <person name="Decorosi F."/>
            <person name="Giovannetti L."/>
            <person name="Viti C."/>
            <person name="Vaneechoutte M."/>
            <person name="Dijkshoorn L."/>
            <person name="Fani R."/>
        </authorList>
    </citation>
    <scope>NUCLEOTIDE SEQUENCE [LARGE SCALE GENOMIC DNA]</scope>
    <source>
        <strain evidence="1 2">LUH13518</strain>
    </source>
</reference>
<comment type="caution">
    <text evidence="1">The sequence shown here is derived from an EMBL/GenBank/DDBJ whole genome shotgun (WGS) entry which is preliminary data.</text>
</comment>
<dbReference type="RefSeq" id="WP_061525468.1">
    <property type="nucleotide sequence ID" value="NZ_JRHX01000087.1"/>
</dbReference>
<accession>A0A150HQ81</accession>
<proteinExistence type="predicted"/>
<evidence type="ECO:0000313" key="1">
    <source>
        <dbReference type="EMBL" id="KXZ68752.1"/>
    </source>
</evidence>
<dbReference type="PATRIC" id="fig|52133.19.peg.2958"/>
<protein>
    <submittedName>
        <fullName evidence="1">Uncharacterized protein</fullName>
    </submittedName>
</protein>